<dbReference type="PANTHER" id="PTHR46312">
    <property type="entry name" value="NACHT DOMAIN-CONTAINING PROTEIN"/>
    <property type="match status" value="1"/>
</dbReference>
<evidence type="ECO:0000256" key="1">
    <source>
        <dbReference type="SAM" id="MobiDB-lite"/>
    </source>
</evidence>
<name>A0A2G8JCT5_STIJA</name>
<keyword evidence="4" id="KW-1185">Reference proteome</keyword>
<dbReference type="STRING" id="307972.A0A2G8JCT5"/>
<dbReference type="InterPro" id="IPR027417">
    <property type="entry name" value="P-loop_NTPase"/>
</dbReference>
<dbReference type="Proteomes" id="UP000230750">
    <property type="component" value="Unassembled WGS sequence"/>
</dbReference>
<feature type="compositionally biased region" description="Basic residues" evidence="1">
    <location>
        <begin position="1"/>
        <end position="15"/>
    </location>
</feature>
<organism evidence="3 4">
    <name type="scientific">Stichopus japonicus</name>
    <name type="common">Sea cucumber</name>
    <dbReference type="NCBI Taxonomy" id="307972"/>
    <lineage>
        <taxon>Eukaryota</taxon>
        <taxon>Metazoa</taxon>
        <taxon>Echinodermata</taxon>
        <taxon>Eleutherozoa</taxon>
        <taxon>Echinozoa</taxon>
        <taxon>Holothuroidea</taxon>
        <taxon>Aspidochirotacea</taxon>
        <taxon>Aspidochirotida</taxon>
        <taxon>Stichopodidae</taxon>
        <taxon>Apostichopus</taxon>
    </lineage>
</organism>
<dbReference type="EMBL" id="MRZV01002498">
    <property type="protein sequence ID" value="PIK33558.1"/>
    <property type="molecule type" value="Genomic_DNA"/>
</dbReference>
<reference evidence="3 4" key="1">
    <citation type="journal article" date="2017" name="PLoS Biol.">
        <title>The sea cucumber genome provides insights into morphological evolution and visceral regeneration.</title>
        <authorList>
            <person name="Zhang X."/>
            <person name="Sun L."/>
            <person name="Yuan J."/>
            <person name="Sun Y."/>
            <person name="Gao Y."/>
            <person name="Zhang L."/>
            <person name="Li S."/>
            <person name="Dai H."/>
            <person name="Hamel J.F."/>
            <person name="Liu C."/>
            <person name="Yu Y."/>
            <person name="Liu S."/>
            <person name="Lin W."/>
            <person name="Guo K."/>
            <person name="Jin S."/>
            <person name="Xu P."/>
            <person name="Storey K.B."/>
            <person name="Huan P."/>
            <person name="Zhang T."/>
            <person name="Zhou Y."/>
            <person name="Zhang J."/>
            <person name="Lin C."/>
            <person name="Li X."/>
            <person name="Xing L."/>
            <person name="Huo D."/>
            <person name="Sun M."/>
            <person name="Wang L."/>
            <person name="Mercier A."/>
            <person name="Li F."/>
            <person name="Yang H."/>
            <person name="Xiang J."/>
        </authorList>
    </citation>
    <scope>NUCLEOTIDE SEQUENCE [LARGE SCALE GENOMIC DNA]</scope>
    <source>
        <strain evidence="3">Shaxun</strain>
        <tissue evidence="3">Muscle</tissue>
    </source>
</reference>
<dbReference type="AlphaFoldDB" id="A0A2G8JCT5"/>
<feature type="region of interest" description="Disordered" evidence="1">
    <location>
        <begin position="1"/>
        <end position="24"/>
    </location>
</feature>
<accession>A0A2G8JCT5</accession>
<dbReference type="Pfam" id="PF05729">
    <property type="entry name" value="NACHT"/>
    <property type="match status" value="1"/>
</dbReference>
<dbReference type="OrthoDB" id="120976at2759"/>
<protein>
    <recommendedName>
        <fullName evidence="2">NACHT domain-containing protein</fullName>
    </recommendedName>
</protein>
<proteinExistence type="predicted"/>
<evidence type="ECO:0000313" key="3">
    <source>
        <dbReference type="EMBL" id="PIK33558.1"/>
    </source>
</evidence>
<comment type="caution">
    <text evidence="3">The sequence shown here is derived from an EMBL/GenBank/DDBJ whole genome shotgun (WGS) entry which is preliminary data.</text>
</comment>
<evidence type="ECO:0000313" key="4">
    <source>
        <dbReference type="Proteomes" id="UP000230750"/>
    </source>
</evidence>
<sequence length="836" mass="95134">MPGKKKAVRRKKQPTHKGTASASQSALTLAEKKCILIDSLKTAYKKQYDALQPIPYIKDRLYCVDKVFVEGGIEHVLDTHSENSQKERLSSYKDIFTDSSAKSYTRRIVKGEAGYGKSTLTLQLAYDWCNGVKDSPVSTADVLILLKLRQLGNVRSIYKAIKVILLPSEFRLKSKDIKDILHRCNTVKIILDGFDEYPNREKSNRSDIWRIIKSKLFETIDVTLTTRFIPTDFKGSSPKRLELIGFDETARDQYIRKAITGEHNENAVDKIKRGLRENPILDDICQVPLFFVTFAHMTHERDDFRKFKSVTDFFVYMLKCFHSHTRNKASDHNAVSYYVECEINHVELDKIAFEGLNRENQQITWNKKQLRQRLGKHFYDLYIRVGILVEEEILEDSNRETSSGDIKTNTEVRFYHKIFCEWYASFRLAIVTETARNAVELEQILGKMDPFDLQYVFRFACGLSRSSASKIIEHLKKKKDCDKFAILCMLEQNGDIEEIRKIVTELCSEEVVINRDDSKLLQRSTVQLLQIASSHDILISDLMLLWSFSKVDNTNIILRSGIALPSLSSLKTLLVNADTEYQPELTEEDIVGLLNYVLPSTKFRKLCYKPPIQIQPISEEMFMYDLELKIDSVIGMVIPQRLLVRKGVAATSQGRGLRRLRRREACGDFARERLAATSPRLYFSHANEACGDVAGKGVAVTSQERGLRRLRRKGACGDFAGERLAATSPRLHFSQANKACGDFAGKGVAATLLERVLWRLRRKGACGDFAGKGLAATSPVRGLQRPRRDFTFHMQMRLVATSPERGCGYFAGKELAATSQGKGLAATFLERCLQQK</sequence>
<evidence type="ECO:0000259" key="2">
    <source>
        <dbReference type="Pfam" id="PF05729"/>
    </source>
</evidence>
<dbReference type="InterPro" id="IPR007111">
    <property type="entry name" value="NACHT_NTPase"/>
</dbReference>
<feature type="domain" description="NACHT" evidence="2">
    <location>
        <begin position="108"/>
        <end position="259"/>
    </location>
</feature>
<dbReference type="Gene3D" id="3.40.50.300">
    <property type="entry name" value="P-loop containing nucleotide triphosphate hydrolases"/>
    <property type="match status" value="1"/>
</dbReference>
<dbReference type="SUPFAM" id="SSF52540">
    <property type="entry name" value="P-loop containing nucleoside triphosphate hydrolases"/>
    <property type="match status" value="1"/>
</dbReference>
<gene>
    <name evidence="3" type="ORF">BSL78_29628</name>
</gene>
<dbReference type="PANTHER" id="PTHR46312:SF2">
    <property type="entry name" value="NUCLEOTIDE-BINDING OLIGOMERIZATION DOMAIN-CONTAINING PROTEIN 2-LIKE"/>
    <property type="match status" value="1"/>
</dbReference>